<dbReference type="Pfam" id="PF08245">
    <property type="entry name" value="Mur_ligase_M"/>
    <property type="match status" value="1"/>
</dbReference>
<keyword evidence="11 14" id="KW-0131">Cell cycle</keyword>
<organism evidence="19 20">
    <name type="scientific">Adhaeribacter pallidiroseus</name>
    <dbReference type="NCBI Taxonomy" id="2072847"/>
    <lineage>
        <taxon>Bacteria</taxon>
        <taxon>Pseudomonadati</taxon>
        <taxon>Bacteroidota</taxon>
        <taxon>Cytophagia</taxon>
        <taxon>Cytophagales</taxon>
        <taxon>Hymenobacteraceae</taxon>
        <taxon>Adhaeribacter</taxon>
    </lineage>
</organism>
<feature type="transmembrane region" description="Helical" evidence="15">
    <location>
        <begin position="472"/>
        <end position="493"/>
    </location>
</feature>
<dbReference type="RefSeq" id="WP_115371712.1">
    <property type="nucleotide sequence ID" value="NZ_QASA01000001.1"/>
</dbReference>
<dbReference type="Pfam" id="PF01225">
    <property type="entry name" value="Mur_ligase"/>
    <property type="match status" value="1"/>
</dbReference>
<dbReference type="NCBIfam" id="TIGR01082">
    <property type="entry name" value="murC"/>
    <property type="match status" value="1"/>
</dbReference>
<dbReference type="GO" id="GO:0008360">
    <property type="term" value="P:regulation of cell shape"/>
    <property type="evidence" value="ECO:0007669"/>
    <property type="project" value="UniProtKB-KW"/>
</dbReference>
<dbReference type="HAMAP" id="MF_00046">
    <property type="entry name" value="MurC"/>
    <property type="match status" value="1"/>
</dbReference>
<dbReference type="Pfam" id="PF02875">
    <property type="entry name" value="Mur_ligase_C"/>
    <property type="match status" value="1"/>
</dbReference>
<dbReference type="EMBL" id="QASA01000001">
    <property type="protein sequence ID" value="RDC62245.1"/>
    <property type="molecule type" value="Genomic_DNA"/>
</dbReference>
<name>A0A369QFA1_9BACT</name>
<keyword evidence="15" id="KW-1133">Transmembrane helix</keyword>
<dbReference type="Proteomes" id="UP000253919">
    <property type="component" value="Unassembled WGS sequence"/>
</dbReference>
<evidence type="ECO:0000259" key="16">
    <source>
        <dbReference type="Pfam" id="PF01225"/>
    </source>
</evidence>
<comment type="pathway">
    <text evidence="2 14">Cell wall biogenesis; peptidoglycan biosynthesis.</text>
</comment>
<keyword evidence="20" id="KW-1185">Reference proteome</keyword>
<dbReference type="GO" id="GO:0051301">
    <property type="term" value="P:cell division"/>
    <property type="evidence" value="ECO:0007669"/>
    <property type="project" value="UniProtKB-KW"/>
</dbReference>
<dbReference type="PANTHER" id="PTHR43445">
    <property type="entry name" value="UDP-N-ACETYLMURAMATE--L-ALANINE LIGASE-RELATED"/>
    <property type="match status" value="1"/>
</dbReference>
<protein>
    <recommendedName>
        <fullName evidence="3 14">UDP-N-acetylmuramate--L-alanine ligase</fullName>
        <ecNumber evidence="3 14">6.3.2.8</ecNumber>
    </recommendedName>
    <alternativeName>
        <fullName evidence="14">UDP-N-acetylmuramoyl-L-alanine synthetase</fullName>
    </alternativeName>
</protein>
<keyword evidence="7 14" id="KW-0547">Nucleotide-binding</keyword>
<evidence type="ECO:0000313" key="19">
    <source>
        <dbReference type="EMBL" id="RDC62245.1"/>
    </source>
</evidence>
<evidence type="ECO:0000256" key="2">
    <source>
        <dbReference type="ARBA" id="ARBA00004752"/>
    </source>
</evidence>
<keyword evidence="4 14" id="KW-0963">Cytoplasm</keyword>
<dbReference type="SUPFAM" id="SSF53623">
    <property type="entry name" value="MurD-like peptide ligases, catalytic domain"/>
    <property type="match status" value="1"/>
</dbReference>
<dbReference type="GO" id="GO:0008763">
    <property type="term" value="F:UDP-N-acetylmuramate-L-alanine ligase activity"/>
    <property type="evidence" value="ECO:0007669"/>
    <property type="project" value="UniProtKB-UniRule"/>
</dbReference>
<evidence type="ECO:0000259" key="18">
    <source>
        <dbReference type="Pfam" id="PF08245"/>
    </source>
</evidence>
<dbReference type="GO" id="GO:0071555">
    <property type="term" value="P:cell wall organization"/>
    <property type="evidence" value="ECO:0007669"/>
    <property type="project" value="UniProtKB-KW"/>
</dbReference>
<dbReference type="InterPro" id="IPR036615">
    <property type="entry name" value="Mur_ligase_C_dom_sf"/>
</dbReference>
<keyword evidence="10 14" id="KW-0573">Peptidoglycan synthesis</keyword>
<comment type="catalytic activity">
    <reaction evidence="13 14">
        <text>UDP-N-acetyl-alpha-D-muramate + L-alanine + ATP = UDP-N-acetyl-alpha-D-muramoyl-L-alanine + ADP + phosphate + H(+)</text>
        <dbReference type="Rhea" id="RHEA:23372"/>
        <dbReference type="ChEBI" id="CHEBI:15378"/>
        <dbReference type="ChEBI" id="CHEBI:30616"/>
        <dbReference type="ChEBI" id="CHEBI:43474"/>
        <dbReference type="ChEBI" id="CHEBI:57972"/>
        <dbReference type="ChEBI" id="CHEBI:70757"/>
        <dbReference type="ChEBI" id="CHEBI:83898"/>
        <dbReference type="ChEBI" id="CHEBI:456216"/>
        <dbReference type="EC" id="6.3.2.8"/>
    </reaction>
</comment>
<dbReference type="OrthoDB" id="9804126at2"/>
<dbReference type="GO" id="GO:0005524">
    <property type="term" value="F:ATP binding"/>
    <property type="evidence" value="ECO:0007669"/>
    <property type="project" value="UniProtKB-UniRule"/>
</dbReference>
<sequence length="720" mass="81384">MRPEAYKYIYFLGIGGIGMSAIARYFNAKGLPVWGYDKTPTPLTQALIEEGIQIHYEDDVNLIPEEVKQNREQTLVVLTPAIPAEHQQWAYLKENNYTIKKRSEVLGIITANAYTIAVAGTHGKTTTSSMIAHLLHHAGVDCSAFLGGISVNLNSNLLLSKNNEGREIVVVEADEYDRSFLRLYPDVAIVTSTDADHLDIYGDKDALIESFQHFISQVKPGGTLLLNTKADTRILNKIEDSVKVIRYGLEQAELNAGPITIAGHHFKFNLTTSTNIIPGLDLPVPGYHNVENALAACYVAQIMRVPPHQIRAGLAAYRGVKRRFEFVVDSEDYIYIDDYAHHPTEIDAFVKSLKALFPEKKIKLIFQPHLFTRTRDFADEFAESLSQVDEVELLEIYPAREKPISGVNAQMLLNRISGPNKSILSKEEVLRKLEQSIDFEVLATVGAGDIDTLVTPIKNILKNKKMFRKRKIISIIFASCCILILAGLGVFVAQKQAQKAVRKVSVTIDNEYNNYFISDREVKNILTNDGEKKIEGSKISDVDLKSLELRIKSHKFVREAQVYRDLAGNLNIKIKQNRPIARIVHDNSEEDVYIDDEGNILPLSERFTARVIPITRSLFRPAQNKSFYQDSLGQAYLDLLKFVEKDAFWKAQLAEMQIDAKGKVIFMPQVGTQAIEFGKPEEVEQKFKKLLVFYKKVLPAMGWDRYKRVNLEFSDQIICE</sequence>
<reference evidence="19 20" key="1">
    <citation type="submission" date="2018-04" db="EMBL/GenBank/DDBJ databases">
        <title>Adhaeribacter sp. HMF7616 genome sequencing and assembly.</title>
        <authorList>
            <person name="Kang H."/>
            <person name="Kang J."/>
            <person name="Cha I."/>
            <person name="Kim H."/>
            <person name="Joh K."/>
        </authorList>
    </citation>
    <scope>NUCLEOTIDE SEQUENCE [LARGE SCALE GENOMIC DNA]</scope>
    <source>
        <strain evidence="19 20">HMF7616</strain>
    </source>
</reference>
<feature type="domain" description="Mur ligase N-terminal catalytic" evidence="16">
    <location>
        <begin position="9"/>
        <end position="114"/>
    </location>
</feature>
<dbReference type="AlphaFoldDB" id="A0A369QFA1"/>
<evidence type="ECO:0000256" key="13">
    <source>
        <dbReference type="ARBA" id="ARBA00047833"/>
    </source>
</evidence>
<dbReference type="GO" id="GO:0005737">
    <property type="term" value="C:cytoplasm"/>
    <property type="evidence" value="ECO:0007669"/>
    <property type="project" value="UniProtKB-SubCell"/>
</dbReference>
<evidence type="ECO:0000256" key="7">
    <source>
        <dbReference type="ARBA" id="ARBA00022741"/>
    </source>
</evidence>
<keyword evidence="9 14" id="KW-0133">Cell shape</keyword>
<comment type="caution">
    <text evidence="19">The sequence shown here is derived from an EMBL/GenBank/DDBJ whole genome shotgun (WGS) entry which is preliminary data.</text>
</comment>
<dbReference type="GO" id="GO:0009252">
    <property type="term" value="P:peptidoglycan biosynthetic process"/>
    <property type="evidence" value="ECO:0007669"/>
    <property type="project" value="UniProtKB-UniRule"/>
</dbReference>
<feature type="domain" description="Mur ligase C-terminal" evidence="17">
    <location>
        <begin position="322"/>
        <end position="438"/>
    </location>
</feature>
<feature type="binding site" evidence="14">
    <location>
        <begin position="120"/>
        <end position="126"/>
    </location>
    <ligand>
        <name>ATP</name>
        <dbReference type="ChEBI" id="CHEBI:30616"/>
    </ligand>
</feature>
<dbReference type="InterPro" id="IPR050061">
    <property type="entry name" value="MurCDEF_pg_biosynth"/>
</dbReference>
<dbReference type="PANTHER" id="PTHR43445:SF3">
    <property type="entry name" value="UDP-N-ACETYLMURAMATE--L-ALANINE LIGASE"/>
    <property type="match status" value="1"/>
</dbReference>
<keyword evidence="15" id="KW-0812">Transmembrane</keyword>
<evidence type="ECO:0000256" key="4">
    <source>
        <dbReference type="ARBA" id="ARBA00022490"/>
    </source>
</evidence>
<keyword evidence="15" id="KW-0472">Membrane</keyword>
<evidence type="ECO:0000256" key="14">
    <source>
        <dbReference type="HAMAP-Rule" id="MF_00046"/>
    </source>
</evidence>
<proteinExistence type="inferred from homology"/>
<keyword evidence="5 14" id="KW-0436">Ligase</keyword>
<evidence type="ECO:0000313" key="20">
    <source>
        <dbReference type="Proteomes" id="UP000253919"/>
    </source>
</evidence>
<dbReference type="Gene3D" id="3.40.1190.10">
    <property type="entry name" value="Mur-like, catalytic domain"/>
    <property type="match status" value="1"/>
</dbReference>
<dbReference type="Gene3D" id="3.90.190.20">
    <property type="entry name" value="Mur ligase, C-terminal domain"/>
    <property type="match status" value="1"/>
</dbReference>
<dbReference type="UniPathway" id="UPA00219"/>
<accession>A0A369QFA1</accession>
<evidence type="ECO:0000256" key="9">
    <source>
        <dbReference type="ARBA" id="ARBA00022960"/>
    </source>
</evidence>
<evidence type="ECO:0000256" key="11">
    <source>
        <dbReference type="ARBA" id="ARBA00023306"/>
    </source>
</evidence>
<feature type="domain" description="Mur ligase central" evidence="18">
    <location>
        <begin position="118"/>
        <end position="300"/>
    </location>
</feature>
<gene>
    <name evidence="14 19" type="primary">murC</name>
    <name evidence="19" type="ORF">AHMF7616_00836</name>
</gene>
<comment type="subcellular location">
    <subcellularLocation>
        <location evidence="1 14">Cytoplasm</location>
    </subcellularLocation>
</comment>
<dbReference type="InterPro" id="IPR036565">
    <property type="entry name" value="Mur-like_cat_sf"/>
</dbReference>
<keyword evidence="6 14" id="KW-0132">Cell division</keyword>
<keyword evidence="12 14" id="KW-0961">Cell wall biogenesis/degradation</keyword>
<dbReference type="InterPro" id="IPR004101">
    <property type="entry name" value="Mur_ligase_C"/>
</dbReference>
<dbReference type="Gene3D" id="3.40.50.720">
    <property type="entry name" value="NAD(P)-binding Rossmann-like Domain"/>
    <property type="match status" value="1"/>
</dbReference>
<dbReference type="EC" id="6.3.2.8" evidence="3 14"/>
<evidence type="ECO:0000256" key="10">
    <source>
        <dbReference type="ARBA" id="ARBA00022984"/>
    </source>
</evidence>
<comment type="function">
    <text evidence="14">Cell wall formation.</text>
</comment>
<evidence type="ECO:0000256" key="3">
    <source>
        <dbReference type="ARBA" id="ARBA00012211"/>
    </source>
</evidence>
<evidence type="ECO:0000256" key="5">
    <source>
        <dbReference type="ARBA" id="ARBA00022598"/>
    </source>
</evidence>
<comment type="similarity">
    <text evidence="14">Belongs to the MurCDEF family.</text>
</comment>
<evidence type="ECO:0000256" key="1">
    <source>
        <dbReference type="ARBA" id="ARBA00004496"/>
    </source>
</evidence>
<dbReference type="InterPro" id="IPR005758">
    <property type="entry name" value="UDP-N-AcMur_Ala_ligase_MurC"/>
</dbReference>
<feature type="transmembrane region" description="Helical" evidence="15">
    <location>
        <begin position="6"/>
        <end position="26"/>
    </location>
</feature>
<dbReference type="InterPro" id="IPR000713">
    <property type="entry name" value="Mur_ligase_N"/>
</dbReference>
<dbReference type="SUPFAM" id="SSF51984">
    <property type="entry name" value="MurCD N-terminal domain"/>
    <property type="match status" value="1"/>
</dbReference>
<evidence type="ECO:0000259" key="17">
    <source>
        <dbReference type="Pfam" id="PF02875"/>
    </source>
</evidence>
<dbReference type="SUPFAM" id="SSF53244">
    <property type="entry name" value="MurD-like peptide ligases, peptide-binding domain"/>
    <property type="match status" value="1"/>
</dbReference>
<evidence type="ECO:0000256" key="6">
    <source>
        <dbReference type="ARBA" id="ARBA00022618"/>
    </source>
</evidence>
<evidence type="ECO:0000256" key="15">
    <source>
        <dbReference type="SAM" id="Phobius"/>
    </source>
</evidence>
<dbReference type="InterPro" id="IPR013221">
    <property type="entry name" value="Mur_ligase_cen"/>
</dbReference>
<evidence type="ECO:0000256" key="8">
    <source>
        <dbReference type="ARBA" id="ARBA00022840"/>
    </source>
</evidence>
<evidence type="ECO:0000256" key="12">
    <source>
        <dbReference type="ARBA" id="ARBA00023316"/>
    </source>
</evidence>
<keyword evidence="8 14" id="KW-0067">ATP-binding</keyword>